<evidence type="ECO:0000313" key="2">
    <source>
        <dbReference type="Proteomes" id="UP000242153"/>
    </source>
</evidence>
<dbReference type="EMBL" id="MBQG01000060">
    <property type="protein sequence ID" value="OHX53266.1"/>
    <property type="molecule type" value="Genomic_DNA"/>
</dbReference>
<organism evidence="1 2">
    <name type="scientific">Planococcus salinarum</name>
    <dbReference type="NCBI Taxonomy" id="622695"/>
    <lineage>
        <taxon>Bacteria</taxon>
        <taxon>Bacillati</taxon>
        <taxon>Bacillota</taxon>
        <taxon>Bacilli</taxon>
        <taxon>Bacillales</taxon>
        <taxon>Caryophanaceae</taxon>
        <taxon>Planococcus</taxon>
    </lineage>
</organism>
<sequence>MDDFFVLRGLQDKQFRGTACWRAAKNAMAIIKWRMAIIKDEMPIIKGEMPIIKGEMPIISS</sequence>
<dbReference type="Proteomes" id="UP000242153">
    <property type="component" value="Unassembled WGS sequence"/>
</dbReference>
<comment type="caution">
    <text evidence="1">The sequence shown here is derived from an EMBL/GenBank/DDBJ whole genome shotgun (WGS) entry which is preliminary data.</text>
</comment>
<keyword evidence="2" id="KW-1185">Reference proteome</keyword>
<proteinExistence type="predicted"/>
<reference evidence="1" key="1">
    <citation type="submission" date="2016-07" db="EMBL/GenBank/DDBJ databases">
        <title>Draft genome Planococcus salivarum.</title>
        <authorList>
            <person name="See-Too W.S."/>
        </authorList>
    </citation>
    <scope>NUCLEOTIDE SEQUENCE [LARGE SCALE GENOMIC DNA]</scope>
    <source>
        <strain evidence="1">DSM 23820</strain>
    </source>
</reference>
<name>A0ABX3D1R6_9BACL</name>
<protein>
    <submittedName>
        <fullName evidence="1">Uncharacterized protein</fullName>
    </submittedName>
</protein>
<accession>A0ABX3D1R6</accession>
<evidence type="ECO:0000313" key="1">
    <source>
        <dbReference type="EMBL" id="OHX53266.1"/>
    </source>
</evidence>
<gene>
    <name evidence="1" type="ORF">BB776_01805</name>
</gene>